<dbReference type="SUPFAM" id="SSF55383">
    <property type="entry name" value="Copper amine oxidase, domain N"/>
    <property type="match status" value="1"/>
</dbReference>
<evidence type="ECO:0000259" key="2">
    <source>
        <dbReference type="Pfam" id="PF07833"/>
    </source>
</evidence>
<dbReference type="InterPro" id="IPR012854">
    <property type="entry name" value="Cu_amine_oxidase-like_N"/>
</dbReference>
<dbReference type="EMBL" id="JAAAMU010000001">
    <property type="protein sequence ID" value="NBC67649.1"/>
    <property type="molecule type" value="Genomic_DNA"/>
</dbReference>
<gene>
    <name evidence="3" type="ORF">GT003_01400</name>
</gene>
<protein>
    <submittedName>
        <fullName evidence="3">Extracellular solute-binding protein</fullName>
    </submittedName>
</protein>
<keyword evidence="1" id="KW-0732">Signal</keyword>
<dbReference type="Proteomes" id="UP000558113">
    <property type="component" value="Unassembled WGS sequence"/>
</dbReference>
<organism evidence="3 4">
    <name type="scientific">Paenibacillus sacheonensis</name>
    <dbReference type="NCBI Taxonomy" id="742054"/>
    <lineage>
        <taxon>Bacteria</taxon>
        <taxon>Bacillati</taxon>
        <taxon>Bacillota</taxon>
        <taxon>Bacilli</taxon>
        <taxon>Bacillales</taxon>
        <taxon>Paenibacillaceae</taxon>
        <taxon>Paenibacillus</taxon>
    </lineage>
</organism>
<dbReference type="InterPro" id="IPR036582">
    <property type="entry name" value="Mao_N_sf"/>
</dbReference>
<evidence type="ECO:0000313" key="3">
    <source>
        <dbReference type="EMBL" id="NBC67649.1"/>
    </source>
</evidence>
<dbReference type="RefSeq" id="WP_161693646.1">
    <property type="nucleotide sequence ID" value="NZ_JAAAMU010000001.1"/>
</dbReference>
<proteinExistence type="predicted"/>
<dbReference type="Gene3D" id="3.30.457.10">
    <property type="entry name" value="Copper amine oxidase-like, N-terminal domain"/>
    <property type="match status" value="1"/>
</dbReference>
<feature type="signal peptide" evidence="1">
    <location>
        <begin position="1"/>
        <end position="23"/>
    </location>
</feature>
<dbReference type="InterPro" id="IPR006059">
    <property type="entry name" value="SBP"/>
</dbReference>
<dbReference type="Pfam" id="PF07833">
    <property type="entry name" value="Cu_amine_oxidN1"/>
    <property type="match status" value="1"/>
</dbReference>
<evidence type="ECO:0000256" key="1">
    <source>
        <dbReference type="SAM" id="SignalP"/>
    </source>
</evidence>
<evidence type="ECO:0000313" key="4">
    <source>
        <dbReference type="Proteomes" id="UP000558113"/>
    </source>
</evidence>
<sequence>MQRRKFMIAALASVLLSGLPAAAAAPQETDRLLELSPRPITVILLDYSAALRAQLLNGTLMVPGRDLLRAIGYNVEWDAARQTLTARHASKPALVFQAGNANIAIGSSTKKSPTAPFVADGTLQLPLRITIEAAGLNVAWSGANREALVNDPQALPRIRLTTRADNGSVEQPLNLTNYFRANMNIDVDVNLLPPDYYLEKNRVMIAAGDMGSMMLVENSNSYSDELFQSFSLDLTDELKDFPRLKQLVDGTPGARTVDGRIYGIPRPRDPHDSPFPAIRKDWLDVLGAAQPKTMDELYAVLKAMTQLDPDGNGKHDTYGMTGYVTASDLGSFAWVEQAFTGSPDRFAVRDGQVVDLAVGAGETEALKWLNGAYKEGLIDKEFPVKSEEQAMASIRDNRAGAAVLSVREAASLAQGKVAWTPLEGLRADSVRAPIAPWNTSEPDAYIVTRMSRVAPKTILRWLDQGLAMTESKAWDDVDGFDQADRSALQSIFGEPDLLDDAALRTANEPTRAAYESAIAEWRKTSYANEVVPAFSRLWSAGKYAELNADLLQMKLKVIMGAASLDDWEQYTKTLAASAPYKAMLTDLEKLKG</sequence>
<dbReference type="OrthoDB" id="2531072at2"/>
<comment type="caution">
    <text evidence="3">The sequence shown here is derived from an EMBL/GenBank/DDBJ whole genome shotgun (WGS) entry which is preliminary data.</text>
</comment>
<name>A0A7X4YLL6_9BACL</name>
<dbReference type="SUPFAM" id="SSF53850">
    <property type="entry name" value="Periplasmic binding protein-like II"/>
    <property type="match status" value="1"/>
</dbReference>
<dbReference type="Pfam" id="PF13416">
    <property type="entry name" value="SBP_bac_8"/>
    <property type="match status" value="1"/>
</dbReference>
<reference evidence="3 4" key="1">
    <citation type="submission" date="2020-01" db="EMBL/GenBank/DDBJ databases">
        <title>Paenibacillus soybeanensis sp. nov. isolated from the nodules of soybean (Glycine max(L.) Merr).</title>
        <authorList>
            <person name="Wang H."/>
        </authorList>
    </citation>
    <scope>NUCLEOTIDE SEQUENCE [LARGE SCALE GENOMIC DNA]</scope>
    <source>
        <strain evidence="3 4">DSM 23054</strain>
    </source>
</reference>
<accession>A0A7X4YLL6</accession>
<dbReference type="Gene3D" id="3.40.190.10">
    <property type="entry name" value="Periplasmic binding protein-like II"/>
    <property type="match status" value="2"/>
</dbReference>
<feature type="domain" description="Copper amine oxidase-like N-terminal" evidence="2">
    <location>
        <begin position="53"/>
        <end position="147"/>
    </location>
</feature>
<keyword evidence="4" id="KW-1185">Reference proteome</keyword>
<feature type="chain" id="PRO_5038775704" evidence="1">
    <location>
        <begin position="24"/>
        <end position="592"/>
    </location>
</feature>
<dbReference type="AlphaFoldDB" id="A0A7X4YLL6"/>